<dbReference type="Proteomes" id="UP001054945">
    <property type="component" value="Unassembled WGS sequence"/>
</dbReference>
<evidence type="ECO:0000313" key="2">
    <source>
        <dbReference type="Proteomes" id="UP001054945"/>
    </source>
</evidence>
<protein>
    <submittedName>
        <fullName evidence="1">Uncharacterized protein</fullName>
    </submittedName>
</protein>
<gene>
    <name evidence="1" type="ORF">CEXT_711131</name>
</gene>
<name>A0AAV4Y0G2_CAEEX</name>
<evidence type="ECO:0000313" key="1">
    <source>
        <dbReference type="EMBL" id="GIZ00578.1"/>
    </source>
</evidence>
<keyword evidence="2" id="KW-1185">Reference proteome</keyword>
<sequence>MHSSSQLNNGLLSDFVQISRRLDFSHERLHLQQPKSLAKPQKYEENSAIPHSYSHQCLLKKQARNTIPEWNRGIFSEDPFTRRLWNMFE</sequence>
<proteinExistence type="predicted"/>
<dbReference type="EMBL" id="BPLR01018562">
    <property type="protein sequence ID" value="GIZ00578.1"/>
    <property type="molecule type" value="Genomic_DNA"/>
</dbReference>
<comment type="caution">
    <text evidence="1">The sequence shown here is derived from an EMBL/GenBank/DDBJ whole genome shotgun (WGS) entry which is preliminary data.</text>
</comment>
<reference evidence="1 2" key="1">
    <citation type="submission" date="2021-06" db="EMBL/GenBank/DDBJ databases">
        <title>Caerostris extrusa draft genome.</title>
        <authorList>
            <person name="Kono N."/>
            <person name="Arakawa K."/>
        </authorList>
    </citation>
    <scope>NUCLEOTIDE SEQUENCE [LARGE SCALE GENOMIC DNA]</scope>
</reference>
<accession>A0AAV4Y0G2</accession>
<organism evidence="1 2">
    <name type="scientific">Caerostris extrusa</name>
    <name type="common">Bark spider</name>
    <name type="synonym">Caerostris bankana</name>
    <dbReference type="NCBI Taxonomy" id="172846"/>
    <lineage>
        <taxon>Eukaryota</taxon>
        <taxon>Metazoa</taxon>
        <taxon>Ecdysozoa</taxon>
        <taxon>Arthropoda</taxon>
        <taxon>Chelicerata</taxon>
        <taxon>Arachnida</taxon>
        <taxon>Araneae</taxon>
        <taxon>Araneomorphae</taxon>
        <taxon>Entelegynae</taxon>
        <taxon>Araneoidea</taxon>
        <taxon>Araneidae</taxon>
        <taxon>Caerostris</taxon>
    </lineage>
</organism>
<dbReference type="AlphaFoldDB" id="A0AAV4Y0G2"/>